<comment type="caution">
    <text evidence="8">The sequence shown here is derived from an EMBL/GenBank/DDBJ whole genome shotgun (WGS) entry which is preliminary data.</text>
</comment>
<dbReference type="Pfam" id="PF20168">
    <property type="entry name" value="PDS5"/>
    <property type="match status" value="3"/>
</dbReference>
<dbReference type="GO" id="GO:0035825">
    <property type="term" value="P:homologous recombination"/>
    <property type="evidence" value="ECO:0007669"/>
    <property type="project" value="UniProtKB-ARBA"/>
</dbReference>
<sequence>MRSSGSVAIAIEPLLMATVREEFLKHEDQNVKVLLSFCFYEITRITMPDVPYTDDVLKQVAKCLHQMRFSGSVAIAIGPLLMATVREEFLKHEDQNVKVLLSFCFCEITRIRFYMPDVPYTDDVLKKAIAIGPLLMATVREEFLKHEDQNVKVLLSFCFCEITRIRFYMPDVPYTDDVLKFSHAGGHVLSDRWEDHEENILKSMQSILTSIVDESDEIHESLLRVLLSAFGWKKTISPSPFNGAAMSGRKLARNVIKQAAGKLEPYIRAFLTSSLIGDSSSSDDHIDHHGIILDVYQCIPKTHDVVVPYIIGQLLADDADVRSKAVELLGQLFSLPELEPLFPLFLNRLTDTDTVIAVRVSVIRNVKKWLISNHSQPEALKIIRFDESTNSDDFGWIPGKILKCLSGDM</sequence>
<dbReference type="Proteomes" id="UP001054889">
    <property type="component" value="Unassembled WGS sequence"/>
</dbReference>
<evidence type="ECO:0000256" key="4">
    <source>
        <dbReference type="ARBA" id="ARBA00022776"/>
    </source>
</evidence>
<dbReference type="GO" id="GO:0007064">
    <property type="term" value="P:mitotic sister chromatid cohesion"/>
    <property type="evidence" value="ECO:0007669"/>
    <property type="project" value="InterPro"/>
</dbReference>
<protein>
    <submittedName>
        <fullName evidence="8">Uncharacterized protein</fullName>
    </submittedName>
</protein>
<evidence type="ECO:0000256" key="6">
    <source>
        <dbReference type="ARBA" id="ARBA00023242"/>
    </source>
</evidence>
<dbReference type="SUPFAM" id="SSF48371">
    <property type="entry name" value="ARM repeat"/>
    <property type="match status" value="1"/>
</dbReference>
<dbReference type="Gene3D" id="1.25.10.10">
    <property type="entry name" value="Leucine-rich Repeat Variant"/>
    <property type="match status" value="1"/>
</dbReference>
<evidence type="ECO:0000256" key="7">
    <source>
        <dbReference type="ARBA" id="ARBA00023306"/>
    </source>
</evidence>
<dbReference type="PANTHER" id="PTHR12663">
    <property type="entry name" value="ANDROGEN INDUCED INHIBITOR OF PROLIFERATION AS3 / PDS5-RELATED"/>
    <property type="match status" value="1"/>
</dbReference>
<evidence type="ECO:0000256" key="1">
    <source>
        <dbReference type="ARBA" id="ARBA00004123"/>
    </source>
</evidence>
<dbReference type="InterPro" id="IPR011989">
    <property type="entry name" value="ARM-like"/>
</dbReference>
<proteinExistence type="predicted"/>
<keyword evidence="7" id="KW-0131">Cell cycle</keyword>
<keyword evidence="3" id="KW-0227">DNA damage</keyword>
<dbReference type="PANTHER" id="PTHR12663:SF0">
    <property type="entry name" value="PRECOCIOUS DISSOCIATION OF SISTERS 5, ISOFORM A"/>
    <property type="match status" value="1"/>
</dbReference>
<name>A0AAV5DAW2_ELECO</name>
<keyword evidence="2" id="KW-0132">Cell division</keyword>
<keyword evidence="6" id="KW-0539">Nucleus</keyword>
<dbReference type="GO" id="GO:0051301">
    <property type="term" value="P:cell division"/>
    <property type="evidence" value="ECO:0007669"/>
    <property type="project" value="UniProtKB-KW"/>
</dbReference>
<keyword evidence="5" id="KW-0234">DNA repair</keyword>
<reference evidence="8" key="1">
    <citation type="journal article" date="2018" name="DNA Res.">
        <title>Multiple hybrid de novo genome assembly of finger millet, an orphan allotetraploid crop.</title>
        <authorList>
            <person name="Hatakeyama M."/>
            <person name="Aluri S."/>
            <person name="Balachadran M.T."/>
            <person name="Sivarajan S.R."/>
            <person name="Patrignani A."/>
            <person name="Gruter S."/>
            <person name="Poveda L."/>
            <person name="Shimizu-Inatsugi R."/>
            <person name="Baeten J."/>
            <person name="Francoijs K.J."/>
            <person name="Nataraja K.N."/>
            <person name="Reddy Y.A.N."/>
            <person name="Phadnis S."/>
            <person name="Ravikumar R.L."/>
            <person name="Schlapbach R."/>
            <person name="Sreeman S.M."/>
            <person name="Shimizu K.K."/>
        </authorList>
    </citation>
    <scope>NUCLEOTIDE SEQUENCE</scope>
</reference>
<dbReference type="InterPro" id="IPR039776">
    <property type="entry name" value="Pds5"/>
</dbReference>
<reference evidence="8" key="2">
    <citation type="submission" date="2021-12" db="EMBL/GenBank/DDBJ databases">
        <title>Resequencing data analysis of finger millet.</title>
        <authorList>
            <person name="Hatakeyama M."/>
            <person name="Aluri S."/>
            <person name="Balachadran M.T."/>
            <person name="Sivarajan S.R."/>
            <person name="Poveda L."/>
            <person name="Shimizu-Inatsugi R."/>
            <person name="Schlapbach R."/>
            <person name="Sreeman S.M."/>
            <person name="Shimizu K.K."/>
        </authorList>
    </citation>
    <scope>NUCLEOTIDE SEQUENCE</scope>
</reference>
<evidence type="ECO:0000313" key="9">
    <source>
        <dbReference type="Proteomes" id="UP001054889"/>
    </source>
</evidence>
<dbReference type="EMBL" id="BQKI01000014">
    <property type="protein sequence ID" value="GJN07451.1"/>
    <property type="molecule type" value="Genomic_DNA"/>
</dbReference>
<evidence type="ECO:0000256" key="3">
    <source>
        <dbReference type="ARBA" id="ARBA00022763"/>
    </source>
</evidence>
<dbReference type="AlphaFoldDB" id="A0AAV5DAW2"/>
<dbReference type="GO" id="GO:0000785">
    <property type="term" value="C:chromatin"/>
    <property type="evidence" value="ECO:0007669"/>
    <property type="project" value="TreeGrafter"/>
</dbReference>
<organism evidence="8 9">
    <name type="scientific">Eleusine coracana subsp. coracana</name>
    <dbReference type="NCBI Taxonomy" id="191504"/>
    <lineage>
        <taxon>Eukaryota</taxon>
        <taxon>Viridiplantae</taxon>
        <taxon>Streptophyta</taxon>
        <taxon>Embryophyta</taxon>
        <taxon>Tracheophyta</taxon>
        <taxon>Spermatophyta</taxon>
        <taxon>Magnoliopsida</taxon>
        <taxon>Liliopsida</taxon>
        <taxon>Poales</taxon>
        <taxon>Poaceae</taxon>
        <taxon>PACMAD clade</taxon>
        <taxon>Chloridoideae</taxon>
        <taxon>Cynodonteae</taxon>
        <taxon>Eleusininae</taxon>
        <taxon>Eleusine</taxon>
    </lineage>
</organism>
<keyword evidence="4" id="KW-0498">Mitosis</keyword>
<accession>A0AAV5DAW2</accession>
<dbReference type="GO" id="GO:0005634">
    <property type="term" value="C:nucleus"/>
    <property type="evidence" value="ECO:0007669"/>
    <property type="project" value="UniProtKB-SubCell"/>
</dbReference>
<dbReference type="InterPro" id="IPR016024">
    <property type="entry name" value="ARM-type_fold"/>
</dbReference>
<evidence type="ECO:0000313" key="8">
    <source>
        <dbReference type="EMBL" id="GJN07451.1"/>
    </source>
</evidence>
<comment type="subcellular location">
    <subcellularLocation>
        <location evidence="1">Nucleus</location>
    </subcellularLocation>
</comment>
<gene>
    <name evidence="8" type="primary">ga25284</name>
    <name evidence="8" type="ORF">PR202_ga25284</name>
</gene>
<keyword evidence="9" id="KW-1185">Reference proteome</keyword>
<evidence type="ECO:0000256" key="5">
    <source>
        <dbReference type="ARBA" id="ARBA00023204"/>
    </source>
</evidence>
<dbReference type="GO" id="GO:0006281">
    <property type="term" value="P:DNA repair"/>
    <property type="evidence" value="ECO:0007669"/>
    <property type="project" value="UniProtKB-KW"/>
</dbReference>
<evidence type="ECO:0000256" key="2">
    <source>
        <dbReference type="ARBA" id="ARBA00022618"/>
    </source>
</evidence>